<accession>A0A7G2IQQ0</accession>
<reference evidence="1 2" key="1">
    <citation type="submission" date="2013-10" db="EMBL/GenBank/DDBJ databases">
        <title>Antibiotic resistance diversity of beta-lactamase producers in the General Hospital Vienna.</title>
        <authorList>
            <person name="Barisic I."/>
            <person name="Mitteregger D."/>
            <person name="Hirschl A.M."/>
            <person name="Noehammer C."/>
            <person name="Wiesinger-Mayr H."/>
        </authorList>
    </citation>
    <scope>NUCLEOTIDE SEQUENCE [LARGE SCALE GENOMIC DNA]</scope>
    <source>
        <strain evidence="1 2">ISC11</strain>
    </source>
</reference>
<sequence>MCRGGADPQTSPPVAYISIDKTSGEISWPDVAEGFAEE</sequence>
<dbReference type="AlphaFoldDB" id="A0A7G2IQQ0"/>
<comment type="caution">
    <text evidence="1">The sequence shown here is derived from an EMBL/GenBank/DDBJ whole genome shotgun (WGS) entry which is preliminary data.</text>
</comment>
<protein>
    <submittedName>
        <fullName evidence="1">Uncharacterized protein</fullName>
    </submittedName>
</protein>
<dbReference type="Proteomes" id="UP000019194">
    <property type="component" value="Unassembled WGS sequence"/>
</dbReference>
<proteinExistence type="predicted"/>
<evidence type="ECO:0000313" key="2">
    <source>
        <dbReference type="Proteomes" id="UP000019194"/>
    </source>
</evidence>
<evidence type="ECO:0000313" key="1">
    <source>
        <dbReference type="EMBL" id="CDL38701.1"/>
    </source>
</evidence>
<organism evidence="1 2">
    <name type="scientific">Citrobacter freundii</name>
    <dbReference type="NCBI Taxonomy" id="546"/>
    <lineage>
        <taxon>Bacteria</taxon>
        <taxon>Pseudomonadati</taxon>
        <taxon>Pseudomonadota</taxon>
        <taxon>Gammaproteobacteria</taxon>
        <taxon>Enterobacterales</taxon>
        <taxon>Enterobacteriaceae</taxon>
        <taxon>Citrobacter</taxon>
        <taxon>Citrobacter freundii complex</taxon>
    </lineage>
</organism>
<name>A0A7G2IQQ0_CITFR</name>
<dbReference type="EMBL" id="CBWP010000045">
    <property type="protein sequence ID" value="CDL38701.1"/>
    <property type="molecule type" value="Genomic_DNA"/>
</dbReference>